<comment type="domain">
    <text evidence="7">The Q motif is unique to and characteristic of the DEAD box family of RNA helicases and controls ATP binding and hydrolysis.</text>
</comment>
<dbReference type="CDD" id="cd18787">
    <property type="entry name" value="SF2_C_DEAD"/>
    <property type="match status" value="1"/>
</dbReference>
<feature type="domain" description="DEAD-box RNA helicase Q" evidence="11">
    <location>
        <begin position="222"/>
        <end position="250"/>
    </location>
</feature>
<feature type="short sequence motif" description="Q motif" evidence="6">
    <location>
        <begin position="222"/>
        <end position="250"/>
    </location>
</feature>
<dbReference type="InterPro" id="IPR014014">
    <property type="entry name" value="RNA_helicase_DEAD_Q_motif"/>
</dbReference>
<proteinExistence type="inferred from homology"/>
<comment type="function">
    <text evidence="7">RNA helicase.</text>
</comment>
<evidence type="ECO:0000256" key="2">
    <source>
        <dbReference type="ARBA" id="ARBA00022801"/>
    </source>
</evidence>
<feature type="domain" description="Helicase ATP-binding" evidence="9">
    <location>
        <begin position="254"/>
        <end position="446"/>
    </location>
</feature>
<reference evidence="12 13" key="1">
    <citation type="submission" date="2025-05" db="UniProtKB">
        <authorList>
            <consortium name="RefSeq"/>
        </authorList>
    </citation>
    <scope>NUCLEOTIDE SEQUENCE [LARGE SCALE GENOMIC DNA]</scope>
</reference>
<keyword evidence="4 7" id="KW-0067">ATP-binding</keyword>
<feature type="region of interest" description="Disordered" evidence="8">
    <location>
        <begin position="125"/>
        <end position="209"/>
    </location>
</feature>
<dbReference type="EC" id="3.6.4.13" evidence="7"/>
<evidence type="ECO:0000259" key="11">
    <source>
        <dbReference type="PROSITE" id="PS51195"/>
    </source>
</evidence>
<dbReference type="SUPFAM" id="SSF52540">
    <property type="entry name" value="P-loop containing nucleoside triphosphate hydrolases"/>
    <property type="match status" value="2"/>
</dbReference>
<evidence type="ECO:0000313" key="13">
    <source>
        <dbReference type="RefSeq" id="XP_065647076.1"/>
    </source>
</evidence>
<name>A0ABM4BDS3_HYDVU</name>
<evidence type="ECO:0000313" key="15">
    <source>
        <dbReference type="RefSeq" id="XP_065647078.1"/>
    </source>
</evidence>
<dbReference type="Pfam" id="PF00270">
    <property type="entry name" value="DEAD"/>
    <property type="match status" value="1"/>
</dbReference>
<dbReference type="InterPro" id="IPR027417">
    <property type="entry name" value="P-loop_NTPase"/>
</dbReference>
<dbReference type="RefSeq" id="XP_065647076.1">
    <property type="nucleotide sequence ID" value="XM_065791004.1"/>
</dbReference>
<comment type="catalytic activity">
    <reaction evidence="7">
        <text>ATP + H2O = ADP + phosphate + H(+)</text>
        <dbReference type="Rhea" id="RHEA:13065"/>
        <dbReference type="ChEBI" id="CHEBI:15377"/>
        <dbReference type="ChEBI" id="CHEBI:15378"/>
        <dbReference type="ChEBI" id="CHEBI:30616"/>
        <dbReference type="ChEBI" id="CHEBI:43474"/>
        <dbReference type="ChEBI" id="CHEBI:456216"/>
        <dbReference type="EC" id="3.6.4.13"/>
    </reaction>
</comment>
<accession>A0ABM4BDS3</accession>
<feature type="compositionally biased region" description="Polar residues" evidence="8">
    <location>
        <begin position="190"/>
        <end position="209"/>
    </location>
</feature>
<dbReference type="CDD" id="cd17946">
    <property type="entry name" value="DEADc_DDX24"/>
    <property type="match status" value="1"/>
</dbReference>
<sequence length="730" mass="83588">MSIVQRKRKKEQNRQNNLKNWKATDISNEIQDCFSFEGFMGLDELTDYNEEDIKELIAHPKKKKKFTLSSPDFQEEFQVSNLLNLKKQNNEKVKEKKKEITENGFINLTSLPKDSLNDSSLIEEPNLLKDSPQSNKQETNQSSNELLSKLSKKESRRLKRKNTFKLKLKERRKKLKELKREQKASDTKNENQNSPNESNDSCNGKQLSSKPVEANFSEGNVSDWLGLGIPTQVLQAISEMKFRSPTPIQKETLPHAIFFKKDIIGAAETGSGKTLAFGIPLITNIMELKENYKRKHLNDLNVKKNNPLFALILTPTRELAIQIQNHLNCIAKYTDLSCFAVVGGLAQPKQERLLSKFPEIVIGTPGRLYKLIKDGDPHLNKFESIKFLVIDECDRMLEFGHFKELEELMCIINSSQNKRQTFVFSATLTLPEKHKIYSKNNEVTQLQQLVDKIGLNHKAKVIDLTTKQVTASLLRQIKVMCMNDEKEIYLTYFLMSHPGRTIVFVNSISLTKKLSSLFTLLRLEPIVLHAGKQQKQRLKCLERFSSDENGLLFATDVAARGLDIPKVQNVVHFQLPKDPKIYIHRAGRTARAQENGLSFILLGPEDFKDYKKISDTLKLNADIASLNIDRGFLDGIKVRVELAKKIDKEEYKTRKEISENNWMQRTANFIDIDVDLQNTHALTKQQKSSITFMKKELNRLLNTRLLPKGFSGTYPTRTGNLVVPGLQQIA</sequence>
<evidence type="ECO:0000259" key="10">
    <source>
        <dbReference type="PROSITE" id="PS51194"/>
    </source>
</evidence>
<dbReference type="RefSeq" id="XP_065647078.1">
    <property type="nucleotide sequence ID" value="XM_065791006.1"/>
</dbReference>
<evidence type="ECO:0000313" key="12">
    <source>
        <dbReference type="Proteomes" id="UP001652625"/>
    </source>
</evidence>
<dbReference type="InterPro" id="IPR014001">
    <property type="entry name" value="Helicase_ATP-bd"/>
</dbReference>
<dbReference type="Proteomes" id="UP001652625">
    <property type="component" value="Chromosome 02"/>
</dbReference>
<dbReference type="InterPro" id="IPR001650">
    <property type="entry name" value="Helicase_C-like"/>
</dbReference>
<keyword evidence="1 7" id="KW-0547">Nucleotide-binding</keyword>
<dbReference type="PANTHER" id="PTHR24031">
    <property type="entry name" value="RNA HELICASE"/>
    <property type="match status" value="1"/>
</dbReference>
<dbReference type="GO" id="GO:0004386">
    <property type="term" value="F:helicase activity"/>
    <property type="evidence" value="ECO:0007669"/>
    <property type="project" value="UniProtKB-KW"/>
</dbReference>
<keyword evidence="12" id="KW-1185">Reference proteome</keyword>
<dbReference type="SMART" id="SM00487">
    <property type="entry name" value="DEXDc"/>
    <property type="match status" value="1"/>
</dbReference>
<evidence type="ECO:0000256" key="4">
    <source>
        <dbReference type="ARBA" id="ARBA00022840"/>
    </source>
</evidence>
<evidence type="ECO:0000256" key="8">
    <source>
        <dbReference type="SAM" id="MobiDB-lite"/>
    </source>
</evidence>
<dbReference type="PROSITE" id="PS51194">
    <property type="entry name" value="HELICASE_CTER"/>
    <property type="match status" value="1"/>
</dbReference>
<comment type="similarity">
    <text evidence="7">Belongs to the DEAD box helicase family.</text>
</comment>
<keyword evidence="2 7" id="KW-0378">Hydrolase</keyword>
<evidence type="ECO:0000256" key="5">
    <source>
        <dbReference type="ARBA" id="ARBA00022884"/>
    </source>
</evidence>
<protein>
    <recommendedName>
        <fullName evidence="7">ATP-dependent RNA helicase</fullName>
        <ecNumber evidence="7">3.6.4.13</ecNumber>
    </recommendedName>
</protein>
<keyword evidence="5 7" id="KW-0694">RNA-binding</keyword>
<dbReference type="Gene3D" id="3.40.50.300">
    <property type="entry name" value="P-loop containing nucleotide triphosphate hydrolases"/>
    <property type="match status" value="2"/>
</dbReference>
<organism evidence="12 13">
    <name type="scientific">Hydra vulgaris</name>
    <name type="common">Hydra</name>
    <name type="synonym">Hydra attenuata</name>
    <dbReference type="NCBI Taxonomy" id="6087"/>
    <lineage>
        <taxon>Eukaryota</taxon>
        <taxon>Metazoa</taxon>
        <taxon>Cnidaria</taxon>
        <taxon>Hydrozoa</taxon>
        <taxon>Hydroidolina</taxon>
        <taxon>Anthoathecata</taxon>
        <taxon>Aplanulata</taxon>
        <taxon>Hydridae</taxon>
        <taxon>Hydra</taxon>
    </lineage>
</organism>
<evidence type="ECO:0000256" key="3">
    <source>
        <dbReference type="ARBA" id="ARBA00022806"/>
    </source>
</evidence>
<feature type="compositionally biased region" description="Basic and acidic residues" evidence="8">
    <location>
        <begin position="178"/>
        <end position="189"/>
    </location>
</feature>
<feature type="domain" description="Helicase C-terminal" evidence="10">
    <location>
        <begin position="489"/>
        <end position="632"/>
    </location>
</feature>
<keyword evidence="3 7" id="KW-0347">Helicase</keyword>
<gene>
    <name evidence="13 14 15" type="primary">LOC100207193</name>
</gene>
<evidence type="ECO:0000313" key="14">
    <source>
        <dbReference type="RefSeq" id="XP_065647077.1"/>
    </source>
</evidence>
<evidence type="ECO:0000256" key="1">
    <source>
        <dbReference type="ARBA" id="ARBA00022741"/>
    </source>
</evidence>
<evidence type="ECO:0000256" key="6">
    <source>
        <dbReference type="PROSITE-ProRule" id="PRU00552"/>
    </source>
</evidence>
<dbReference type="PROSITE" id="PS51195">
    <property type="entry name" value="Q_MOTIF"/>
    <property type="match status" value="1"/>
</dbReference>
<dbReference type="Pfam" id="PF00271">
    <property type="entry name" value="Helicase_C"/>
    <property type="match status" value="1"/>
</dbReference>
<dbReference type="RefSeq" id="XP_065647077.1">
    <property type="nucleotide sequence ID" value="XM_065791005.1"/>
</dbReference>
<dbReference type="InterPro" id="IPR011545">
    <property type="entry name" value="DEAD/DEAH_box_helicase_dom"/>
</dbReference>
<dbReference type="SMART" id="SM00490">
    <property type="entry name" value="HELICc"/>
    <property type="match status" value="1"/>
</dbReference>
<evidence type="ECO:0000259" key="9">
    <source>
        <dbReference type="PROSITE" id="PS51192"/>
    </source>
</evidence>
<dbReference type="PROSITE" id="PS51192">
    <property type="entry name" value="HELICASE_ATP_BIND_1"/>
    <property type="match status" value="1"/>
</dbReference>
<evidence type="ECO:0000256" key="7">
    <source>
        <dbReference type="RuleBase" id="RU365068"/>
    </source>
</evidence>
<dbReference type="GeneID" id="100207193"/>
<feature type="compositionally biased region" description="Basic residues" evidence="8">
    <location>
        <begin position="154"/>
        <end position="177"/>
    </location>
</feature>
<feature type="compositionally biased region" description="Polar residues" evidence="8">
    <location>
        <begin position="131"/>
        <end position="141"/>
    </location>
</feature>